<dbReference type="PIRSF" id="PIRSF037290">
    <property type="entry name" value="UCP037290"/>
    <property type="match status" value="1"/>
</dbReference>
<dbReference type="NCBIfam" id="NF033429">
    <property type="entry name" value="ImuA_translesion"/>
    <property type="match status" value="1"/>
</dbReference>
<evidence type="ECO:0000313" key="2">
    <source>
        <dbReference type="Proteomes" id="UP000663570"/>
    </source>
</evidence>
<accession>A0ABX7MDW7</accession>
<dbReference type="InterPro" id="IPR027417">
    <property type="entry name" value="P-loop_NTPase"/>
</dbReference>
<gene>
    <name evidence="1" type="primary">imuA</name>
    <name evidence="1" type="ORF">JY500_10060</name>
</gene>
<dbReference type="InterPro" id="IPR017166">
    <property type="entry name" value="UCP037290"/>
</dbReference>
<protein>
    <submittedName>
        <fullName evidence="1">Translesion DNA synthesis-associated protein ImuA</fullName>
    </submittedName>
</protein>
<reference evidence="1 2" key="1">
    <citation type="submission" date="2021-02" db="EMBL/GenBank/DDBJ databases">
        <title>Niveibacterium changnyeongensis HC41.</title>
        <authorList>
            <person name="Kang M."/>
        </authorList>
    </citation>
    <scope>NUCLEOTIDE SEQUENCE [LARGE SCALE GENOMIC DNA]</scope>
    <source>
        <strain evidence="1 2">HC41</strain>
    </source>
</reference>
<dbReference type="RefSeq" id="WP_172199562.1">
    <property type="nucleotide sequence ID" value="NZ_CP071060.1"/>
</dbReference>
<dbReference type="Gene3D" id="3.40.50.300">
    <property type="entry name" value="P-loop containing nucleotide triphosphate hydrolases"/>
    <property type="match status" value="1"/>
</dbReference>
<evidence type="ECO:0000313" key="1">
    <source>
        <dbReference type="EMBL" id="QSI78925.1"/>
    </source>
</evidence>
<dbReference type="EMBL" id="CP071060">
    <property type="protein sequence ID" value="QSI78925.1"/>
    <property type="molecule type" value="Genomic_DNA"/>
</dbReference>
<dbReference type="Proteomes" id="UP000663570">
    <property type="component" value="Chromosome"/>
</dbReference>
<name>A0ABX7MDW7_9RHOO</name>
<sequence>MSAVPLPLSALLQRADVWRGDALGSAEQAGVASGFASLDALLPGGGWPRGALTELLLPRAGLGGGLGELALLRPALKALDADAGWVLLVSPPWRPLAPAWQGFGPGLSRLLVVEAARDDAAWACEQLLASGSVAALLAWLPDSDAKALRRLQLAMAGQQTLAFVFRPDQVVGSASPAPLRISLEADEAGLKLHIVKRRGPPLAAPLTLQVERPVSWARLAARQVLASRQPAVVTRGGAPEGRVVNAADAARA</sequence>
<keyword evidence="2" id="KW-1185">Reference proteome</keyword>
<dbReference type="InterPro" id="IPR047610">
    <property type="entry name" value="ImuA_translesion"/>
</dbReference>
<proteinExistence type="predicted"/>
<organism evidence="1 2">
    <name type="scientific">Niveibacterium microcysteis</name>
    <dbReference type="NCBI Taxonomy" id="2811415"/>
    <lineage>
        <taxon>Bacteria</taxon>
        <taxon>Pseudomonadati</taxon>
        <taxon>Pseudomonadota</taxon>
        <taxon>Betaproteobacteria</taxon>
        <taxon>Rhodocyclales</taxon>
        <taxon>Rhodocyclaceae</taxon>
        <taxon>Niveibacterium</taxon>
    </lineage>
</organism>
<dbReference type="SUPFAM" id="SSF52540">
    <property type="entry name" value="P-loop containing nucleoside triphosphate hydrolases"/>
    <property type="match status" value="1"/>
</dbReference>